<dbReference type="SMART" id="SM00388">
    <property type="entry name" value="HisKA"/>
    <property type="match status" value="1"/>
</dbReference>
<dbReference type="InterPro" id="IPR035965">
    <property type="entry name" value="PAS-like_dom_sf"/>
</dbReference>
<evidence type="ECO:0000259" key="24">
    <source>
        <dbReference type="PROSITE" id="PS50894"/>
    </source>
</evidence>
<dbReference type="Pfam" id="PF00512">
    <property type="entry name" value="HisKA"/>
    <property type="match status" value="1"/>
</dbReference>
<feature type="domain" description="Histidine kinase" evidence="19">
    <location>
        <begin position="967"/>
        <end position="1188"/>
    </location>
</feature>
<dbReference type="PROSITE" id="PS50110">
    <property type="entry name" value="RESPONSE_REGULATORY"/>
    <property type="match status" value="1"/>
</dbReference>
<dbReference type="GO" id="GO:0000155">
    <property type="term" value="F:phosphorelay sensor kinase activity"/>
    <property type="evidence" value="ECO:0007669"/>
    <property type="project" value="InterPro"/>
</dbReference>
<dbReference type="EMBL" id="SNXS01000011">
    <property type="protein sequence ID" value="TDP61673.1"/>
    <property type="molecule type" value="Genomic_DNA"/>
</dbReference>
<dbReference type="Gene3D" id="3.30.565.10">
    <property type="entry name" value="Histidine kinase-like ATPase, C-terminal domain"/>
    <property type="match status" value="1"/>
</dbReference>
<dbReference type="Pfam" id="PF01627">
    <property type="entry name" value="Hpt"/>
    <property type="match status" value="1"/>
</dbReference>
<dbReference type="CDD" id="cd00082">
    <property type="entry name" value="HisKA"/>
    <property type="match status" value="1"/>
</dbReference>
<keyword evidence="9" id="KW-0067">ATP-binding</keyword>
<dbReference type="PROSITE" id="PS50839">
    <property type="entry name" value="CHASE"/>
    <property type="match status" value="1"/>
</dbReference>
<keyword evidence="4" id="KW-1003">Cell membrane</keyword>
<dbReference type="SMART" id="SM00448">
    <property type="entry name" value="REC"/>
    <property type="match status" value="1"/>
</dbReference>
<comment type="function">
    <text evidence="14">Member of the two-component regulatory system BvgS/BvgA. Phosphorylates BvgA via a four-step phosphorelay in response to environmental signals.</text>
</comment>
<dbReference type="InParanoid" id="A0A4R6QFJ0"/>
<dbReference type="InterPro" id="IPR036641">
    <property type="entry name" value="HPT_dom_sf"/>
</dbReference>
<dbReference type="NCBIfam" id="TIGR00229">
    <property type="entry name" value="sensory_box"/>
    <property type="match status" value="3"/>
</dbReference>
<organism evidence="25 26">
    <name type="scientific">Roseateles toxinivorans</name>
    <dbReference type="NCBI Taxonomy" id="270368"/>
    <lineage>
        <taxon>Bacteria</taxon>
        <taxon>Pseudomonadati</taxon>
        <taxon>Pseudomonadota</taxon>
        <taxon>Betaproteobacteria</taxon>
        <taxon>Burkholderiales</taxon>
        <taxon>Sphaerotilaceae</taxon>
        <taxon>Roseateles</taxon>
    </lineage>
</organism>
<dbReference type="SUPFAM" id="SSF47384">
    <property type="entry name" value="Homodimeric domain of signal transducing histidine kinase"/>
    <property type="match status" value="1"/>
</dbReference>
<keyword evidence="7" id="KW-0732">Signal</keyword>
<dbReference type="InterPro" id="IPR042240">
    <property type="entry name" value="CHASE_sf"/>
</dbReference>
<dbReference type="InterPro" id="IPR013655">
    <property type="entry name" value="PAS_fold_3"/>
</dbReference>
<evidence type="ECO:0000259" key="21">
    <source>
        <dbReference type="PROSITE" id="PS50112"/>
    </source>
</evidence>
<feature type="transmembrane region" description="Helical" evidence="18">
    <location>
        <begin position="38"/>
        <end position="59"/>
    </location>
</feature>
<proteinExistence type="predicted"/>
<dbReference type="InterPro" id="IPR000014">
    <property type="entry name" value="PAS"/>
</dbReference>
<dbReference type="CDD" id="cd16922">
    <property type="entry name" value="HATPase_EvgS-ArcB-TorS-like"/>
    <property type="match status" value="1"/>
</dbReference>
<evidence type="ECO:0000256" key="18">
    <source>
        <dbReference type="SAM" id="Phobius"/>
    </source>
</evidence>
<dbReference type="Pfam" id="PF12860">
    <property type="entry name" value="PAS_7"/>
    <property type="match status" value="1"/>
</dbReference>
<dbReference type="Pfam" id="PF13426">
    <property type="entry name" value="PAS_9"/>
    <property type="match status" value="1"/>
</dbReference>
<dbReference type="PANTHER" id="PTHR45339:SF1">
    <property type="entry name" value="HYBRID SIGNAL TRANSDUCTION HISTIDINE KINASE J"/>
    <property type="match status" value="1"/>
</dbReference>
<dbReference type="FunFam" id="3.30.565.10:FF:000010">
    <property type="entry name" value="Sensor histidine kinase RcsC"/>
    <property type="match status" value="1"/>
</dbReference>
<dbReference type="InterPro" id="IPR011006">
    <property type="entry name" value="CheY-like_superfamily"/>
</dbReference>
<dbReference type="InterPro" id="IPR036890">
    <property type="entry name" value="HATPase_C_sf"/>
</dbReference>
<feature type="modified residue" description="Phosphohistidine" evidence="16">
    <location>
        <position position="1418"/>
    </location>
</feature>
<feature type="domain" description="CHASE" evidence="23">
    <location>
        <begin position="156"/>
        <end position="344"/>
    </location>
</feature>
<feature type="domain" description="PAS" evidence="21">
    <location>
        <begin position="430"/>
        <end position="476"/>
    </location>
</feature>
<dbReference type="SMART" id="SM00086">
    <property type="entry name" value="PAC"/>
    <property type="match status" value="2"/>
</dbReference>
<evidence type="ECO:0000256" key="14">
    <source>
        <dbReference type="ARBA" id="ARBA00058004"/>
    </source>
</evidence>
<dbReference type="PROSITE" id="PS50894">
    <property type="entry name" value="HPT"/>
    <property type="match status" value="1"/>
</dbReference>
<evidence type="ECO:0000256" key="17">
    <source>
        <dbReference type="PROSITE-ProRule" id="PRU00169"/>
    </source>
</evidence>
<dbReference type="Pfam" id="PF03924">
    <property type="entry name" value="CHASE"/>
    <property type="match status" value="1"/>
</dbReference>
<dbReference type="SMART" id="SM00387">
    <property type="entry name" value="HATPase_c"/>
    <property type="match status" value="1"/>
</dbReference>
<evidence type="ECO:0000256" key="10">
    <source>
        <dbReference type="ARBA" id="ARBA00022989"/>
    </source>
</evidence>
<evidence type="ECO:0000256" key="3">
    <source>
        <dbReference type="ARBA" id="ARBA00012438"/>
    </source>
</evidence>
<dbReference type="SUPFAM" id="SSF55874">
    <property type="entry name" value="ATPase domain of HSP90 chaperone/DNA topoisomerase II/histidine kinase"/>
    <property type="match status" value="1"/>
</dbReference>
<dbReference type="GO" id="GO:0005524">
    <property type="term" value="F:ATP binding"/>
    <property type="evidence" value="ECO:0007669"/>
    <property type="project" value="UniProtKB-KW"/>
</dbReference>
<dbReference type="SUPFAM" id="SSF47226">
    <property type="entry name" value="Histidine-containing phosphotransfer domain, HPT domain"/>
    <property type="match status" value="1"/>
</dbReference>
<dbReference type="SMART" id="SM01079">
    <property type="entry name" value="CHASE"/>
    <property type="match status" value="1"/>
</dbReference>
<evidence type="ECO:0000256" key="15">
    <source>
        <dbReference type="ARBA" id="ARBA00070152"/>
    </source>
</evidence>
<dbReference type="InterPro" id="IPR036097">
    <property type="entry name" value="HisK_dim/P_sf"/>
</dbReference>
<dbReference type="Gene3D" id="2.10.70.100">
    <property type="match status" value="1"/>
</dbReference>
<evidence type="ECO:0000256" key="6">
    <source>
        <dbReference type="ARBA" id="ARBA00022692"/>
    </source>
</evidence>
<evidence type="ECO:0000256" key="9">
    <source>
        <dbReference type="ARBA" id="ARBA00022840"/>
    </source>
</evidence>
<dbReference type="SUPFAM" id="SSF55785">
    <property type="entry name" value="PYP-like sensor domain (PAS domain)"/>
    <property type="match status" value="4"/>
</dbReference>
<dbReference type="GO" id="GO:0005886">
    <property type="term" value="C:plasma membrane"/>
    <property type="evidence" value="ECO:0007669"/>
    <property type="project" value="UniProtKB-SubCell"/>
</dbReference>
<dbReference type="InterPro" id="IPR001789">
    <property type="entry name" value="Sig_transdc_resp-reg_receiver"/>
</dbReference>
<dbReference type="RefSeq" id="WP_133703517.1">
    <property type="nucleotide sequence ID" value="NZ_SNXS01000011.1"/>
</dbReference>
<keyword evidence="6 18" id="KW-0812">Transmembrane</keyword>
<feature type="domain" description="PAC" evidence="22">
    <location>
        <begin position="634"/>
        <end position="687"/>
    </location>
</feature>
<dbReference type="InterPro" id="IPR008207">
    <property type="entry name" value="Sig_transdc_His_kin_Hpt_dom"/>
</dbReference>
<keyword evidence="13 18" id="KW-0472">Membrane</keyword>
<dbReference type="InterPro" id="IPR001610">
    <property type="entry name" value="PAC"/>
</dbReference>
<dbReference type="InterPro" id="IPR000700">
    <property type="entry name" value="PAS-assoc_C"/>
</dbReference>
<evidence type="ECO:0000256" key="8">
    <source>
        <dbReference type="ARBA" id="ARBA00022741"/>
    </source>
</evidence>
<name>A0A4R6QFJ0_9BURK</name>
<gene>
    <name evidence="25" type="ORF">DES47_11190</name>
</gene>
<evidence type="ECO:0000256" key="13">
    <source>
        <dbReference type="ARBA" id="ARBA00023136"/>
    </source>
</evidence>
<dbReference type="OrthoDB" id="5519028at2"/>
<dbReference type="EC" id="2.7.13.3" evidence="3"/>
<dbReference type="Gene3D" id="1.10.287.130">
    <property type="match status" value="1"/>
</dbReference>
<dbReference type="Pfam" id="PF08447">
    <property type="entry name" value="PAS_3"/>
    <property type="match status" value="1"/>
</dbReference>
<feature type="transmembrane region" description="Helical" evidence="18">
    <location>
        <begin position="392"/>
        <end position="416"/>
    </location>
</feature>
<dbReference type="Pfam" id="PF08448">
    <property type="entry name" value="PAS_4"/>
    <property type="match status" value="1"/>
</dbReference>
<keyword evidence="11" id="KW-0902">Two-component regulatory system</keyword>
<evidence type="ECO:0000259" key="19">
    <source>
        <dbReference type="PROSITE" id="PS50109"/>
    </source>
</evidence>
<evidence type="ECO:0000259" key="23">
    <source>
        <dbReference type="PROSITE" id="PS50839"/>
    </source>
</evidence>
<dbReference type="PANTHER" id="PTHR45339">
    <property type="entry name" value="HYBRID SIGNAL TRANSDUCTION HISTIDINE KINASE J"/>
    <property type="match status" value="1"/>
</dbReference>
<keyword evidence="26" id="KW-1185">Reference proteome</keyword>
<sequence length="1568" mass="170452">MKIAQIPTRLVGELLLIVGLAQVVVTLALPLMAETAALWAKAYFGAVLLVVLSAPAAYWRCMAAVRRVGVGDTASADRAPGMSPARQRRGAIAMTALTQILGLVLTAAAVIWLDRSIEADAQGQFTRHVERMEAEIMRRFTLPVYGLKGARGVYAVNRQLSRAQFRAYVESRDLPTEFPGVRGFGLMERVLRPDLNRFVAAARADQAPDFEVTTTGAADDLYVVKMIEPLSENHQALGRDLGSESVRREAIERAVATGQPALSGKLNLLQDRDRTPGFLFILPVFRHGTDPVELEQRRAALVGLLYAPIIVRDLLTGVVDIADRAVNIRLLLPEADSPGQVVFDAELPALAAAGEGARRFEASRWLTIGGRQLVLHASASPGFVAGIQRSSLAYVAMGGALLSMLLALSVWLLAVGRMRALTLAQRMTLDLERLARVVRSTSNAVSITDRDLRITWVNEGFTRVTGFSAADAYGRTPGELLGSGKADPVVLQRLAEAAAAGQQCRVEILNRTKDGREFWVDTEIQPMHDAQGALTGFMEIASDITARKTALAELAREQQQLQNILQGTRVGTWDLDELSGVTEVNERWAGMLGYTRAELGPITTAVWTRLAHRDDLRRSAELLRKHFEGELDYYECEIRLRHRLGHWVWVLSRGQVFQRDASGKVERMAGTHMDVTERKSAEQAQQSTTVMLQAILDNLPCGLSVFDADLQLLAHTRQFRSLLDLPDSLFGPEGTSFESIIRHNAERGEYGEYGPGDVDAIVALIVERARHPVPHQIERLRPDGVALEIRGAPLPTGGFVTTYTDISERKRAEITIRDSEHLMRLVIDNIPARIAYWDMDHRLKFANKPFLERFGGHLADCVGQSDVEILGEARVAASLAQIEAARRGEMQSFEREDRSADGEASHILTHLIPDWWNEQVQGVVTLTMDITFVKKAEADLRLANQALAIERDRAEQASLAKGQFVANMSHEIRTPMNAILGMLKLLSRTPLTERQQDYTRKTERAARSLLGLINDILDFSKAEAGKMTLDPRPFAVDGLLRDLAVVLQANMGSKPVELRFDRDAALPPCLVGDDMRLQQVLLNLAGNALKFTDSGEVLLQLRLLERRDELCRVAFVVRDTGIGIAPEQQQAVFSSFSQAEASTTRRFGGTGLGLSISQRLVELMGGRIALDSELGRGSTFHFELTLPVGEGSGEPAVEPGIAQGQPRLQGLRLLLVEDNLNNQQVAQELLEAEGASVTLADDGRQGVAAVAAADPLFDAVLMDVQMPVMDGFTATREIRRQRGLADLLIIAMTANASADDRQACLAAGMNDHIGKPFDIDALVALLRQRLGRDQGDLGIAAPARSDSSGALPGLSEADLAEARSQGLEIAAALARLGGRGDVWARSARSFVKRLPDLPAEVGRLLGEASRIDALRCLHTLKGEAGTLGAARLAGQAAAFEADLRKGGANVEADAQLVAQGLAALTEHGEQTGAALQSILRQYDLARPSVPNPAASADRPGLMQALGALLKLLEDDDMAATDQFSALQQAHEPHWAEALEPLGEAIAGLDFAQAASECRALMGRLAAHD</sequence>
<evidence type="ECO:0000259" key="20">
    <source>
        <dbReference type="PROSITE" id="PS50110"/>
    </source>
</evidence>
<dbReference type="PROSITE" id="PS50112">
    <property type="entry name" value="PAS"/>
    <property type="match status" value="2"/>
</dbReference>
<dbReference type="Gene3D" id="1.20.120.160">
    <property type="entry name" value="HPT domain"/>
    <property type="match status" value="1"/>
</dbReference>
<evidence type="ECO:0000256" key="16">
    <source>
        <dbReference type="PROSITE-ProRule" id="PRU00110"/>
    </source>
</evidence>
<dbReference type="Pfam" id="PF00072">
    <property type="entry name" value="Response_reg"/>
    <property type="match status" value="1"/>
</dbReference>
<feature type="modified residue" description="4-aspartylphosphate" evidence="17">
    <location>
        <position position="1263"/>
    </location>
</feature>
<feature type="transmembrane region" description="Helical" evidence="18">
    <location>
        <begin position="12"/>
        <end position="32"/>
    </location>
</feature>
<dbReference type="PRINTS" id="PR00344">
    <property type="entry name" value="BCTRLSENSOR"/>
</dbReference>
<accession>A0A4R6QFJ0</accession>
<dbReference type="Pfam" id="PF02518">
    <property type="entry name" value="HATPase_c"/>
    <property type="match status" value="1"/>
</dbReference>
<dbReference type="PROSITE" id="PS50113">
    <property type="entry name" value="PAC"/>
    <property type="match status" value="2"/>
</dbReference>
<dbReference type="CDD" id="cd17546">
    <property type="entry name" value="REC_hyHK_CKI1_RcsC-like"/>
    <property type="match status" value="1"/>
</dbReference>
<keyword evidence="5 17" id="KW-0597">Phosphoprotein</keyword>
<evidence type="ECO:0000256" key="11">
    <source>
        <dbReference type="ARBA" id="ARBA00023012"/>
    </source>
</evidence>
<feature type="domain" description="PAS" evidence="21">
    <location>
        <begin position="557"/>
        <end position="630"/>
    </location>
</feature>
<feature type="transmembrane region" description="Helical" evidence="18">
    <location>
        <begin position="91"/>
        <end position="113"/>
    </location>
</feature>
<evidence type="ECO:0000256" key="1">
    <source>
        <dbReference type="ARBA" id="ARBA00000085"/>
    </source>
</evidence>
<evidence type="ECO:0000256" key="12">
    <source>
        <dbReference type="ARBA" id="ARBA00023026"/>
    </source>
</evidence>
<evidence type="ECO:0000256" key="2">
    <source>
        <dbReference type="ARBA" id="ARBA00004651"/>
    </source>
</evidence>
<dbReference type="InterPro" id="IPR004358">
    <property type="entry name" value="Sig_transdc_His_kin-like_C"/>
</dbReference>
<evidence type="ECO:0000259" key="22">
    <source>
        <dbReference type="PROSITE" id="PS50113"/>
    </source>
</evidence>
<comment type="catalytic activity">
    <reaction evidence="1">
        <text>ATP + protein L-histidine = ADP + protein N-phospho-L-histidine.</text>
        <dbReference type="EC" id="2.7.13.3"/>
    </reaction>
</comment>
<dbReference type="Gene3D" id="3.40.50.2300">
    <property type="match status" value="1"/>
</dbReference>
<reference evidence="25 26" key="1">
    <citation type="submission" date="2019-03" db="EMBL/GenBank/DDBJ databases">
        <title>Genomic Encyclopedia of Type Strains, Phase IV (KMG-IV): sequencing the most valuable type-strain genomes for metagenomic binning, comparative biology and taxonomic classification.</title>
        <authorList>
            <person name="Goeker M."/>
        </authorList>
    </citation>
    <scope>NUCLEOTIDE SEQUENCE [LARGE SCALE GENOMIC DNA]</scope>
    <source>
        <strain evidence="25 26">DSM 16998</strain>
    </source>
</reference>
<dbReference type="SMART" id="SM00091">
    <property type="entry name" value="PAS"/>
    <property type="match status" value="3"/>
</dbReference>
<dbReference type="SUPFAM" id="SSF52172">
    <property type="entry name" value="CheY-like"/>
    <property type="match status" value="1"/>
</dbReference>
<comment type="caution">
    <text evidence="25">The sequence shown here is derived from an EMBL/GenBank/DDBJ whole genome shotgun (WGS) entry which is preliminary data.</text>
</comment>
<evidence type="ECO:0000256" key="7">
    <source>
        <dbReference type="ARBA" id="ARBA00022729"/>
    </source>
</evidence>
<feature type="domain" description="Response regulatory" evidence="20">
    <location>
        <begin position="1212"/>
        <end position="1330"/>
    </location>
</feature>
<dbReference type="PROSITE" id="PS50109">
    <property type="entry name" value="HIS_KIN"/>
    <property type="match status" value="1"/>
</dbReference>
<dbReference type="Gene3D" id="3.30.450.20">
    <property type="entry name" value="PAS domain"/>
    <property type="match status" value="4"/>
</dbReference>
<keyword evidence="10 18" id="KW-1133">Transmembrane helix</keyword>
<dbReference type="InterPro" id="IPR006189">
    <property type="entry name" value="CHASE_dom"/>
</dbReference>
<feature type="domain" description="HPt" evidence="24">
    <location>
        <begin position="1379"/>
        <end position="1478"/>
    </location>
</feature>
<comment type="subcellular location">
    <subcellularLocation>
        <location evidence="2">Cell membrane</location>
        <topology evidence="2">Multi-pass membrane protein</topology>
    </subcellularLocation>
</comment>
<protein>
    <recommendedName>
        <fullName evidence="15">Virulence sensor protein BvgS</fullName>
        <ecNumber evidence="3">2.7.13.3</ecNumber>
    </recommendedName>
</protein>
<dbReference type="Gene3D" id="3.30.450.350">
    <property type="entry name" value="CHASE domain"/>
    <property type="match status" value="1"/>
</dbReference>
<evidence type="ECO:0000313" key="26">
    <source>
        <dbReference type="Proteomes" id="UP000295361"/>
    </source>
</evidence>
<dbReference type="InterPro" id="IPR005467">
    <property type="entry name" value="His_kinase_dom"/>
</dbReference>
<dbReference type="InterPro" id="IPR003661">
    <property type="entry name" value="HisK_dim/P_dom"/>
</dbReference>
<evidence type="ECO:0000256" key="5">
    <source>
        <dbReference type="ARBA" id="ARBA00022553"/>
    </source>
</evidence>
<dbReference type="CDD" id="cd00130">
    <property type="entry name" value="PAS"/>
    <property type="match status" value="3"/>
</dbReference>
<dbReference type="Proteomes" id="UP000295361">
    <property type="component" value="Unassembled WGS sequence"/>
</dbReference>
<keyword evidence="12" id="KW-0843">Virulence</keyword>
<dbReference type="InterPro" id="IPR003594">
    <property type="entry name" value="HATPase_dom"/>
</dbReference>
<evidence type="ECO:0000256" key="4">
    <source>
        <dbReference type="ARBA" id="ARBA00022475"/>
    </source>
</evidence>
<dbReference type="InterPro" id="IPR013656">
    <property type="entry name" value="PAS_4"/>
</dbReference>
<evidence type="ECO:0000313" key="25">
    <source>
        <dbReference type="EMBL" id="TDP61673.1"/>
    </source>
</evidence>
<feature type="domain" description="PAC" evidence="22">
    <location>
        <begin position="502"/>
        <end position="556"/>
    </location>
</feature>
<keyword evidence="8" id="KW-0547">Nucleotide-binding</keyword>